<dbReference type="PROSITE" id="PS01302">
    <property type="entry name" value="UPF0758"/>
    <property type="match status" value="1"/>
</dbReference>
<keyword evidence="2" id="KW-0479">Metal-binding</keyword>
<dbReference type="InterPro" id="IPR025657">
    <property type="entry name" value="RadC_JAB"/>
</dbReference>
<sequence>MKTTLQVAHIMGCHEIEICYKRPLFNKMTLIKSSEDADNVLREFVNLKRIDLKEFYWVMLLSQSNRVLGISEIGSGTITGVATNLKEVYQLVLMTNSSALIVCHNHPSGNLKPSQSDKEVTEKLQKLADLIDVTLLDHLIITSEGYFSFSDNHLM</sequence>
<dbReference type="InterPro" id="IPR037518">
    <property type="entry name" value="MPN"/>
</dbReference>
<feature type="domain" description="MPN" evidence="6">
    <location>
        <begin position="30"/>
        <end position="155"/>
    </location>
</feature>
<reference evidence="7" key="1">
    <citation type="submission" date="2022-04" db="EMBL/GenBank/DDBJ databases">
        <authorList>
            <person name="Ren T."/>
        </authorList>
    </citation>
    <scope>NUCLEOTIDE SEQUENCE</scope>
    <source>
        <strain evidence="7">F63249</strain>
    </source>
</reference>
<protein>
    <submittedName>
        <fullName evidence="7">JAB domain-containing protein</fullName>
    </submittedName>
</protein>
<dbReference type="Gene3D" id="3.40.140.10">
    <property type="entry name" value="Cytidine Deaminase, domain 2"/>
    <property type="match status" value="1"/>
</dbReference>
<dbReference type="PANTHER" id="PTHR30471">
    <property type="entry name" value="DNA REPAIR PROTEIN RADC"/>
    <property type="match status" value="1"/>
</dbReference>
<accession>A0ABT0H5F9</accession>
<keyword evidence="5" id="KW-0482">Metalloprotease</keyword>
<dbReference type="Pfam" id="PF04002">
    <property type="entry name" value="RadC"/>
    <property type="match status" value="1"/>
</dbReference>
<evidence type="ECO:0000313" key="7">
    <source>
        <dbReference type="EMBL" id="MCK8479035.1"/>
    </source>
</evidence>
<evidence type="ECO:0000256" key="5">
    <source>
        <dbReference type="ARBA" id="ARBA00023049"/>
    </source>
</evidence>
<dbReference type="PROSITE" id="PS50249">
    <property type="entry name" value="MPN"/>
    <property type="match status" value="1"/>
</dbReference>
<name>A0ABT0H5F9_9FLAO</name>
<dbReference type="EMBL" id="JALPQF010000001">
    <property type="protein sequence ID" value="MCK8479035.1"/>
    <property type="molecule type" value="Genomic_DNA"/>
</dbReference>
<evidence type="ECO:0000313" key="8">
    <source>
        <dbReference type="Proteomes" id="UP001203687"/>
    </source>
</evidence>
<dbReference type="RefSeq" id="WP_248411471.1">
    <property type="nucleotide sequence ID" value="NZ_JALPQF010000001.1"/>
</dbReference>
<comment type="caution">
    <text evidence="7">The sequence shown here is derived from an EMBL/GenBank/DDBJ whole genome shotgun (WGS) entry which is preliminary data.</text>
</comment>
<keyword evidence="3" id="KW-0378">Hydrolase</keyword>
<keyword evidence="8" id="KW-1185">Reference proteome</keyword>
<evidence type="ECO:0000256" key="4">
    <source>
        <dbReference type="ARBA" id="ARBA00022833"/>
    </source>
</evidence>
<evidence type="ECO:0000259" key="6">
    <source>
        <dbReference type="PROSITE" id="PS50249"/>
    </source>
</evidence>
<proteinExistence type="predicted"/>
<dbReference type="Proteomes" id="UP001203687">
    <property type="component" value="Unassembled WGS sequence"/>
</dbReference>
<evidence type="ECO:0000256" key="3">
    <source>
        <dbReference type="ARBA" id="ARBA00022801"/>
    </source>
</evidence>
<dbReference type="InterPro" id="IPR020891">
    <property type="entry name" value="UPF0758_CS"/>
</dbReference>
<evidence type="ECO:0000256" key="2">
    <source>
        <dbReference type="ARBA" id="ARBA00022723"/>
    </source>
</evidence>
<keyword evidence="1" id="KW-0645">Protease</keyword>
<dbReference type="CDD" id="cd08071">
    <property type="entry name" value="MPN_DUF2466"/>
    <property type="match status" value="1"/>
</dbReference>
<evidence type="ECO:0000256" key="1">
    <source>
        <dbReference type="ARBA" id="ARBA00022670"/>
    </source>
</evidence>
<dbReference type="InterPro" id="IPR001405">
    <property type="entry name" value="UPF0758"/>
</dbReference>
<dbReference type="PANTHER" id="PTHR30471:SF3">
    <property type="entry name" value="UPF0758 PROTEIN YEES-RELATED"/>
    <property type="match status" value="1"/>
</dbReference>
<keyword evidence="4" id="KW-0862">Zinc</keyword>
<organism evidence="7 8">
    <name type="scientific">Psychroserpens algicola</name>
    <dbReference type="NCBI Taxonomy" id="1719034"/>
    <lineage>
        <taxon>Bacteria</taxon>
        <taxon>Pseudomonadati</taxon>
        <taxon>Bacteroidota</taxon>
        <taxon>Flavobacteriia</taxon>
        <taxon>Flavobacteriales</taxon>
        <taxon>Flavobacteriaceae</taxon>
        <taxon>Psychroserpens</taxon>
    </lineage>
</organism>
<gene>
    <name evidence="7" type="ORF">MUY34_00305</name>
</gene>